<feature type="compositionally biased region" description="Polar residues" evidence="1">
    <location>
        <begin position="145"/>
        <end position="173"/>
    </location>
</feature>
<dbReference type="Proteomes" id="UP000736672">
    <property type="component" value="Unassembled WGS sequence"/>
</dbReference>
<feature type="transmembrane region" description="Helical" evidence="2">
    <location>
        <begin position="195"/>
        <end position="218"/>
    </location>
</feature>
<keyword evidence="4" id="KW-1185">Reference proteome</keyword>
<comment type="caution">
    <text evidence="3">The sequence shown here is derived from an EMBL/GenBank/DDBJ whole genome shotgun (WGS) entry which is preliminary data.</text>
</comment>
<keyword evidence="2" id="KW-1133">Transmembrane helix</keyword>
<evidence type="ECO:0000313" key="3">
    <source>
        <dbReference type="EMBL" id="KAH7271449.1"/>
    </source>
</evidence>
<sequence length="353" mass="37253">MAAILESSEPGTVLSSVGQGDLIGYYTISSSSVGTAYCPGSGALRERSGFYYCEDGFEVEGGSVYEIGRSCSGDQVLVERFTGRESTGSTWARQCTGDLGCETAYILEAWSERGSTGTLITCQDSIGIETSVGVMYLTEPTRLPSTFTETLNPNDVSQTSTSAIPSSAGSDPEQTGGGGDNNGNDSEGDGTNTGLIAGVVVGVVVGIGIIIVGVFILIRRRKRRSPDDPEKSSKGFMGVIRRIPRPTVTWSRPPDENKGPDSEVIQKAELSTGPETQAKTKTTADLETAELETRERPGELAGREVQQGPFEMDATPVPKEAVAAVPAQNAEGKIEEAKTNDTQEDAKKDAKTS</sequence>
<evidence type="ECO:0000256" key="1">
    <source>
        <dbReference type="SAM" id="MobiDB-lite"/>
    </source>
</evidence>
<feature type="compositionally biased region" description="Basic and acidic residues" evidence="1">
    <location>
        <begin position="291"/>
        <end position="302"/>
    </location>
</feature>
<dbReference type="EMBL" id="JAGTJS010000004">
    <property type="protein sequence ID" value="KAH7271449.1"/>
    <property type="molecule type" value="Genomic_DNA"/>
</dbReference>
<organism evidence="3 4">
    <name type="scientific">Fusarium solani</name>
    <name type="common">Filamentous fungus</name>
    <dbReference type="NCBI Taxonomy" id="169388"/>
    <lineage>
        <taxon>Eukaryota</taxon>
        <taxon>Fungi</taxon>
        <taxon>Dikarya</taxon>
        <taxon>Ascomycota</taxon>
        <taxon>Pezizomycotina</taxon>
        <taxon>Sordariomycetes</taxon>
        <taxon>Hypocreomycetidae</taxon>
        <taxon>Hypocreales</taxon>
        <taxon>Nectriaceae</taxon>
        <taxon>Fusarium</taxon>
        <taxon>Fusarium solani species complex</taxon>
    </lineage>
</organism>
<feature type="region of interest" description="Disordered" evidence="1">
    <location>
        <begin position="222"/>
        <end position="353"/>
    </location>
</feature>
<protein>
    <submittedName>
        <fullName evidence="3">Uncharacterized protein</fullName>
    </submittedName>
</protein>
<dbReference type="PANTHER" id="PTHR16861">
    <property type="entry name" value="GLYCOPROTEIN 38"/>
    <property type="match status" value="1"/>
</dbReference>
<feature type="compositionally biased region" description="Basic and acidic residues" evidence="1">
    <location>
        <begin position="332"/>
        <end position="353"/>
    </location>
</feature>
<keyword evidence="2" id="KW-0472">Membrane</keyword>
<evidence type="ECO:0000313" key="4">
    <source>
        <dbReference type="Proteomes" id="UP000736672"/>
    </source>
</evidence>
<gene>
    <name evidence="3" type="ORF">B0J15DRAFT_522431</name>
</gene>
<feature type="compositionally biased region" description="Basic and acidic residues" evidence="1">
    <location>
        <begin position="253"/>
        <end position="266"/>
    </location>
</feature>
<feature type="compositionally biased region" description="Low complexity" evidence="1">
    <location>
        <begin position="314"/>
        <end position="327"/>
    </location>
</feature>
<keyword evidence="2" id="KW-0812">Transmembrane</keyword>
<evidence type="ECO:0000256" key="2">
    <source>
        <dbReference type="SAM" id="Phobius"/>
    </source>
</evidence>
<name>A0A9P9RAA4_FUSSL</name>
<reference evidence="3" key="1">
    <citation type="journal article" date="2021" name="Nat. Commun.">
        <title>Genetic determinants of endophytism in the Arabidopsis root mycobiome.</title>
        <authorList>
            <person name="Mesny F."/>
            <person name="Miyauchi S."/>
            <person name="Thiergart T."/>
            <person name="Pickel B."/>
            <person name="Atanasova L."/>
            <person name="Karlsson M."/>
            <person name="Huettel B."/>
            <person name="Barry K.W."/>
            <person name="Haridas S."/>
            <person name="Chen C."/>
            <person name="Bauer D."/>
            <person name="Andreopoulos W."/>
            <person name="Pangilinan J."/>
            <person name="LaButti K."/>
            <person name="Riley R."/>
            <person name="Lipzen A."/>
            <person name="Clum A."/>
            <person name="Drula E."/>
            <person name="Henrissat B."/>
            <person name="Kohler A."/>
            <person name="Grigoriev I.V."/>
            <person name="Martin F.M."/>
            <person name="Hacquard S."/>
        </authorList>
    </citation>
    <scope>NUCLEOTIDE SEQUENCE</scope>
    <source>
        <strain evidence="3">FSSC 5 MPI-SDFR-AT-0091</strain>
    </source>
</reference>
<proteinExistence type="predicted"/>
<feature type="region of interest" description="Disordered" evidence="1">
    <location>
        <begin position="145"/>
        <end position="189"/>
    </location>
</feature>
<dbReference type="OrthoDB" id="5096982at2759"/>
<dbReference type="AlphaFoldDB" id="A0A9P9RAA4"/>
<dbReference type="PANTHER" id="PTHR16861:SF4">
    <property type="entry name" value="SH3 DOMAIN PROTEIN (AFU_ORTHOLOGUE AFUA_1G13610)"/>
    <property type="match status" value="1"/>
</dbReference>
<accession>A0A9P9RAA4</accession>